<dbReference type="InterPro" id="IPR013538">
    <property type="entry name" value="ASHA1/2-like_C"/>
</dbReference>
<evidence type="ECO:0000259" key="1">
    <source>
        <dbReference type="Pfam" id="PF08327"/>
    </source>
</evidence>
<comment type="caution">
    <text evidence="2">The sequence shown here is derived from an EMBL/GenBank/DDBJ whole genome shotgun (WGS) entry which is preliminary data.</text>
</comment>
<organism evidence="2 3">
    <name type="scientific">Thalassococcus arenae</name>
    <dbReference type="NCBI Taxonomy" id="2851652"/>
    <lineage>
        <taxon>Bacteria</taxon>
        <taxon>Pseudomonadati</taxon>
        <taxon>Pseudomonadota</taxon>
        <taxon>Alphaproteobacteria</taxon>
        <taxon>Rhodobacterales</taxon>
        <taxon>Roseobacteraceae</taxon>
        <taxon>Thalassococcus</taxon>
    </lineage>
</organism>
<keyword evidence="3" id="KW-1185">Reference proteome</keyword>
<evidence type="ECO:0000313" key="3">
    <source>
        <dbReference type="Proteomes" id="UP001166293"/>
    </source>
</evidence>
<dbReference type="Proteomes" id="UP001166293">
    <property type="component" value="Unassembled WGS sequence"/>
</dbReference>
<accession>A0ABS6N470</accession>
<evidence type="ECO:0000313" key="2">
    <source>
        <dbReference type="EMBL" id="MBV2358818.1"/>
    </source>
</evidence>
<proteinExistence type="predicted"/>
<feature type="domain" description="Activator of Hsp90 ATPase homologue 1/2-like C-terminal" evidence="1">
    <location>
        <begin position="21"/>
        <end position="155"/>
    </location>
</feature>
<dbReference type="Pfam" id="PF08327">
    <property type="entry name" value="AHSA1"/>
    <property type="match status" value="1"/>
</dbReference>
<protein>
    <submittedName>
        <fullName evidence="2">SRPBCC domain-containing protein</fullName>
    </submittedName>
</protein>
<sequence length="157" mass="17485">MNKMTMTKVGETDLRVIRRFDAPPEAVYDAHVDEAKIKRWMLGPEGWSMPDCVIDARPGGAFSYTWENQGGERFTIRGTFVSFDPPHRIVHEETMEMGDDTPPMSRVTTEFAADGDGTLMTMVISYASAEAREGAVASGMEEGMAFSYDNLDRMVTV</sequence>
<dbReference type="RefSeq" id="WP_217776668.1">
    <property type="nucleotide sequence ID" value="NZ_JAHRWL010000001.1"/>
</dbReference>
<reference evidence="2" key="1">
    <citation type="submission" date="2021-06" db="EMBL/GenBank/DDBJ databases">
        <title>Thalassococcus sp. CAU 1522 isolated from sea sand, Republic of Korea.</title>
        <authorList>
            <person name="Kim W."/>
        </authorList>
    </citation>
    <scope>NUCLEOTIDE SEQUENCE</scope>
    <source>
        <strain evidence="2">CAU 1522</strain>
    </source>
</reference>
<dbReference type="EMBL" id="JAHRWL010000001">
    <property type="protein sequence ID" value="MBV2358818.1"/>
    <property type="molecule type" value="Genomic_DNA"/>
</dbReference>
<gene>
    <name evidence="2" type="ORF">KUH32_03450</name>
</gene>
<name>A0ABS6N470_9RHOB</name>